<keyword evidence="6" id="KW-1185">Reference proteome</keyword>
<protein>
    <recommendedName>
        <fullName evidence="7">V-type ATP synthase subunit C</fullName>
    </recommendedName>
</protein>
<evidence type="ECO:0000313" key="5">
    <source>
        <dbReference type="EMBL" id="TAJ45580.1"/>
    </source>
</evidence>
<dbReference type="EMBL" id="PGCL01000001">
    <property type="protein sequence ID" value="TAJ45580.1"/>
    <property type="molecule type" value="Genomic_DNA"/>
</dbReference>
<dbReference type="Gene3D" id="1.20.1690.10">
    <property type="entry name" value="V-type ATP synthase subunit C domain"/>
    <property type="match status" value="2"/>
</dbReference>
<dbReference type="AlphaFoldDB" id="A0A483CWJ8"/>
<evidence type="ECO:0000256" key="2">
    <source>
        <dbReference type="ARBA" id="ARBA00022448"/>
    </source>
</evidence>
<dbReference type="InterPro" id="IPR036079">
    <property type="entry name" value="ATPase_csu/dsu_sf"/>
</dbReference>
<dbReference type="InterPro" id="IPR050873">
    <property type="entry name" value="V-ATPase_V0D/AC39_subunit"/>
</dbReference>
<dbReference type="SUPFAM" id="SSF103486">
    <property type="entry name" value="V-type ATP synthase subunit C"/>
    <property type="match status" value="1"/>
</dbReference>
<evidence type="ECO:0000256" key="4">
    <source>
        <dbReference type="SAM" id="Phobius"/>
    </source>
</evidence>
<comment type="similarity">
    <text evidence="1">Belongs to the V-ATPase V0D/AC39 subunit family.</text>
</comment>
<gene>
    <name evidence="5" type="ORF">CUJ86_02320</name>
</gene>
<dbReference type="PANTHER" id="PTHR38682">
    <property type="entry name" value="V-TYPE ATP SYNTHASE SUBUNIT C"/>
    <property type="match status" value="1"/>
</dbReference>
<organism evidence="5 6">
    <name type="scientific">Methanofollis fontis</name>
    <dbReference type="NCBI Taxonomy" id="2052832"/>
    <lineage>
        <taxon>Archaea</taxon>
        <taxon>Methanobacteriati</taxon>
        <taxon>Methanobacteriota</taxon>
        <taxon>Stenosarchaea group</taxon>
        <taxon>Methanomicrobia</taxon>
        <taxon>Methanomicrobiales</taxon>
        <taxon>Methanomicrobiaceae</taxon>
        <taxon>Methanofollis</taxon>
    </lineage>
</organism>
<dbReference type="GO" id="GO:0046961">
    <property type="term" value="F:proton-transporting ATPase activity, rotational mechanism"/>
    <property type="evidence" value="ECO:0007669"/>
    <property type="project" value="InterPro"/>
</dbReference>
<proteinExistence type="inferred from homology"/>
<feature type="transmembrane region" description="Helical" evidence="4">
    <location>
        <begin position="20"/>
        <end position="42"/>
    </location>
</feature>
<name>A0A483CWJ8_9EURY</name>
<reference evidence="5 6" key="1">
    <citation type="submission" date="2017-11" db="EMBL/GenBank/DDBJ databases">
        <title>Isolation and Characterization of Methanofollis Species from Methane Seep Offshore SW Taiwan.</title>
        <authorList>
            <person name="Teng N.-H."/>
            <person name="Lai M.-C."/>
            <person name="Chen S.-C."/>
        </authorList>
    </citation>
    <scope>NUCLEOTIDE SEQUENCE [LARGE SCALE GENOMIC DNA]</scope>
    <source>
        <strain evidence="5 6">FWC-SCC2</strain>
    </source>
</reference>
<dbReference type="Gene3D" id="1.10.132.50">
    <property type="entry name" value="ATP synthase (C/AC39) subunit, domain 3"/>
    <property type="match status" value="1"/>
</dbReference>
<dbReference type="InterPro" id="IPR044911">
    <property type="entry name" value="V-type_ATPase_csu/dsu_dom_3"/>
</dbReference>
<dbReference type="PANTHER" id="PTHR38682:SF1">
    <property type="entry name" value="V-TYPE ATP SYNTHASE SUBUNIT C"/>
    <property type="match status" value="1"/>
</dbReference>
<keyword evidence="4" id="KW-0472">Membrane</keyword>
<sequence length="394" mass="41283">MSTLSEIAAALLDGEGGTALLAAALAVAIMVAVMLAASAGYFRIILNIALFAQPDARVRAIGNPLVERGPLAGALSAPGLHDLFDHFGRLGHRMPAGTDLDGAAAERLIREHHYEVVGHLIESVPDGVRPFFIAYARMLGAGEAAAIVAMKAQGVPPAAIEEEIVPVGGLTVNGVRKTAHAESAEEVVRRLRPKPFGPLIAAAYTGSAGNIGRFLARVQADSLADLALAARGVDIALSPPVVETAGVLIDTANLRALIRGRTLELEREAVRPHLVATGGFELVGDRLVRAERAGSLPDLLTAISGTRYHPYLAALPAAVRDGDGAALERALDRCTQDMVRATASQYHLGSGPLLRYLVALDYEVRNMRAIAHGLAAGVPPHEIEGVLVVEEMEG</sequence>
<evidence type="ECO:0008006" key="7">
    <source>
        <dbReference type="Google" id="ProtNLM"/>
    </source>
</evidence>
<dbReference type="Pfam" id="PF01992">
    <property type="entry name" value="vATP-synt_AC39"/>
    <property type="match status" value="1"/>
</dbReference>
<dbReference type="Proteomes" id="UP000292580">
    <property type="component" value="Unassembled WGS sequence"/>
</dbReference>
<dbReference type="InterPro" id="IPR002843">
    <property type="entry name" value="ATPase_V0-cplx_csu/dsu"/>
</dbReference>
<evidence type="ECO:0000313" key="6">
    <source>
        <dbReference type="Proteomes" id="UP000292580"/>
    </source>
</evidence>
<keyword evidence="4" id="KW-1133">Transmembrane helix</keyword>
<dbReference type="OrthoDB" id="4272at2157"/>
<evidence type="ECO:0000256" key="3">
    <source>
        <dbReference type="ARBA" id="ARBA00023065"/>
    </source>
</evidence>
<comment type="caution">
    <text evidence="5">The sequence shown here is derived from an EMBL/GenBank/DDBJ whole genome shotgun (WGS) entry which is preliminary data.</text>
</comment>
<accession>A0A483CWJ8</accession>
<keyword evidence="4" id="KW-0812">Transmembrane</keyword>
<keyword evidence="2" id="KW-0813">Transport</keyword>
<keyword evidence="3" id="KW-0406">Ion transport</keyword>
<dbReference type="RefSeq" id="WP_130645942.1">
    <property type="nucleotide sequence ID" value="NZ_PGCL01000001.1"/>
</dbReference>
<dbReference type="InterPro" id="IPR035067">
    <property type="entry name" value="V-type_ATPase_csu/dsu"/>
</dbReference>
<evidence type="ECO:0000256" key="1">
    <source>
        <dbReference type="ARBA" id="ARBA00006709"/>
    </source>
</evidence>